<protein>
    <submittedName>
        <fullName evidence="1">Uncharacterized protein</fullName>
    </submittedName>
</protein>
<comment type="caution">
    <text evidence="1">The sequence shown here is derived from an EMBL/GenBank/DDBJ whole genome shotgun (WGS) entry which is preliminary data.</text>
</comment>
<dbReference type="Proteomes" id="UP000321039">
    <property type="component" value="Unassembled WGS sequence"/>
</dbReference>
<evidence type="ECO:0000313" key="1">
    <source>
        <dbReference type="EMBL" id="TXS91945.1"/>
    </source>
</evidence>
<accession>A0A5C8ZTY3</accession>
<keyword evidence="2" id="KW-1185">Reference proteome</keyword>
<gene>
    <name evidence="1" type="ORF">FV139_14560</name>
</gene>
<evidence type="ECO:0000313" key="2">
    <source>
        <dbReference type="Proteomes" id="UP000321039"/>
    </source>
</evidence>
<dbReference type="AlphaFoldDB" id="A0A5C8ZTY3"/>
<dbReference type="RefSeq" id="WP_148069184.1">
    <property type="nucleotide sequence ID" value="NZ_VRZA01000005.1"/>
</dbReference>
<proteinExistence type="predicted"/>
<name>A0A5C8ZTY3_9GAMM</name>
<reference evidence="1 2" key="1">
    <citation type="submission" date="2019-08" db="EMBL/GenBank/DDBJ databases">
        <title>Parahaliea maris sp. nov., isolated from the surface seawater.</title>
        <authorList>
            <person name="Liu Y."/>
        </authorList>
    </citation>
    <scope>NUCLEOTIDE SEQUENCE [LARGE SCALE GENOMIC DNA]</scope>
    <source>
        <strain evidence="1 2">HSLHS9</strain>
    </source>
</reference>
<dbReference type="EMBL" id="VRZA01000005">
    <property type="protein sequence ID" value="TXS91945.1"/>
    <property type="molecule type" value="Genomic_DNA"/>
</dbReference>
<organism evidence="1 2">
    <name type="scientific">Parahaliea maris</name>
    <dbReference type="NCBI Taxonomy" id="2716870"/>
    <lineage>
        <taxon>Bacteria</taxon>
        <taxon>Pseudomonadati</taxon>
        <taxon>Pseudomonadota</taxon>
        <taxon>Gammaproteobacteria</taxon>
        <taxon>Cellvibrionales</taxon>
        <taxon>Halieaceae</taxon>
        <taxon>Parahaliea</taxon>
    </lineage>
</organism>
<sequence length="107" mass="11711">MATILLSQLPAMAGESDLVINSLQNCLYQAQLRVDDELHTLCRNDGKPITSHSLGQMYEQLGGYAFRGVYLRQTSPYDEMIGQPPAAGSNRLEVAVGWRELGAVSGR</sequence>
<dbReference type="InterPro" id="IPR045508">
    <property type="entry name" value="DUF6482"/>
</dbReference>
<dbReference type="Pfam" id="PF20090">
    <property type="entry name" value="DUF6482"/>
    <property type="match status" value="1"/>
</dbReference>